<feature type="transmembrane region" description="Helical" evidence="7">
    <location>
        <begin position="168"/>
        <end position="192"/>
    </location>
</feature>
<dbReference type="Proteomes" id="UP000253370">
    <property type="component" value="Unassembled WGS sequence"/>
</dbReference>
<dbReference type="PANTHER" id="PTHR33362">
    <property type="entry name" value="SIALIC ACID TRAP TRANSPORTER PERMEASE PROTEIN SIAT-RELATED"/>
    <property type="match status" value="1"/>
</dbReference>
<organism evidence="9 10">
    <name type="scientific">Rhodosalinus halophilus</name>
    <dbReference type="NCBI Taxonomy" id="2259333"/>
    <lineage>
        <taxon>Bacteria</taxon>
        <taxon>Pseudomonadati</taxon>
        <taxon>Pseudomonadota</taxon>
        <taxon>Alphaproteobacteria</taxon>
        <taxon>Rhodobacterales</taxon>
        <taxon>Paracoccaceae</taxon>
        <taxon>Rhodosalinus</taxon>
    </lineage>
</organism>
<proteinExistence type="inferred from homology"/>
<gene>
    <name evidence="9" type="ORF">DRV85_01475</name>
</gene>
<evidence type="ECO:0000313" key="10">
    <source>
        <dbReference type="Proteomes" id="UP000253370"/>
    </source>
</evidence>
<dbReference type="InterPro" id="IPR010656">
    <property type="entry name" value="DctM"/>
</dbReference>
<evidence type="ECO:0000259" key="8">
    <source>
        <dbReference type="Pfam" id="PF06808"/>
    </source>
</evidence>
<dbReference type="NCBIfam" id="TIGR00786">
    <property type="entry name" value="dctM"/>
    <property type="match status" value="1"/>
</dbReference>
<evidence type="ECO:0000256" key="7">
    <source>
        <dbReference type="RuleBase" id="RU369079"/>
    </source>
</evidence>
<keyword evidence="3 7" id="KW-0997">Cell inner membrane</keyword>
<feature type="transmembrane region" description="Helical" evidence="7">
    <location>
        <begin position="354"/>
        <end position="382"/>
    </location>
</feature>
<comment type="subunit">
    <text evidence="7">The complex comprises the extracytoplasmic solute receptor protein and the two transmembrane proteins.</text>
</comment>
<feature type="transmembrane region" description="Helical" evidence="7">
    <location>
        <begin position="213"/>
        <end position="234"/>
    </location>
</feature>
<protein>
    <recommendedName>
        <fullName evidence="7">TRAP transporter large permease protein</fullName>
    </recommendedName>
</protein>
<dbReference type="GO" id="GO:0022857">
    <property type="term" value="F:transmembrane transporter activity"/>
    <property type="evidence" value="ECO:0007669"/>
    <property type="project" value="UniProtKB-UniRule"/>
</dbReference>
<dbReference type="GO" id="GO:0005886">
    <property type="term" value="C:plasma membrane"/>
    <property type="evidence" value="ECO:0007669"/>
    <property type="project" value="UniProtKB-SubCell"/>
</dbReference>
<dbReference type="EMBL" id="QNTQ01000001">
    <property type="protein sequence ID" value="RBI87623.1"/>
    <property type="molecule type" value="Genomic_DNA"/>
</dbReference>
<evidence type="ECO:0000256" key="5">
    <source>
        <dbReference type="ARBA" id="ARBA00022989"/>
    </source>
</evidence>
<keyword evidence="7" id="KW-0813">Transport</keyword>
<comment type="caution">
    <text evidence="7">Lacks conserved residue(s) required for the propagation of feature annotation.</text>
</comment>
<comment type="caution">
    <text evidence="9">The sequence shown here is derived from an EMBL/GenBank/DDBJ whole genome shotgun (WGS) entry which is preliminary data.</text>
</comment>
<evidence type="ECO:0000256" key="4">
    <source>
        <dbReference type="ARBA" id="ARBA00022692"/>
    </source>
</evidence>
<comment type="function">
    <text evidence="7">Part of the tripartite ATP-independent periplasmic (TRAP) transport system.</text>
</comment>
<name>A0A365UFJ2_9RHOB</name>
<keyword evidence="5 7" id="KW-1133">Transmembrane helix</keyword>
<sequence length="429" mass="43975">MIQLVPVVALLLLASGLALAYVIGGSAVLAFLALDQGRYLAILPQQIFSKIDVFALMAMPLFILAGELMNRGGVTRVLIDAAMVLVGRVRGGLGHVNILTSVFFAGISGSAVADSAALSNTLVPAMRERGYSLPYAGAITAGSSIIGPIVPPSIILIFYGALMQTSVTALFLAGILPGLLLAGALMVVNAVWAQAAGHPRLERDEVPPAGRTLLRALPALSLPLVILGGIVFGWMTPTEAAAVAVLVALGAGRFYGGLPASEVLEALRRAAMLSGSIFIIISAAAALGYLAALERIPDMLGQWVADMGLGPVEYMIALNVLFLLAGMVLDIPVALALLVPLLAPVALAQGADPVHLGIVLCFNLCIGLVSPPLGGCLLVISAVTGVNYWRLAAAVLPFVAVQIGVLAVLVGVPEISLWLPRAFGLAGGG</sequence>
<dbReference type="Pfam" id="PF06808">
    <property type="entry name" value="DctM"/>
    <property type="match status" value="1"/>
</dbReference>
<reference evidence="9 10" key="1">
    <citation type="submission" date="2018-07" db="EMBL/GenBank/DDBJ databases">
        <title>Rhodosalinus sp. strain E84T genomic sequence and assembly.</title>
        <authorList>
            <person name="Liu Z.-W."/>
            <person name="Lu D.-C."/>
        </authorList>
    </citation>
    <scope>NUCLEOTIDE SEQUENCE [LARGE SCALE GENOMIC DNA]</scope>
    <source>
        <strain evidence="9 10">E84</strain>
    </source>
</reference>
<evidence type="ECO:0000313" key="9">
    <source>
        <dbReference type="EMBL" id="RBI87623.1"/>
    </source>
</evidence>
<dbReference type="OrthoDB" id="9790209at2"/>
<dbReference type="PANTHER" id="PTHR33362:SF2">
    <property type="entry name" value="TRAP TRANSPORTER LARGE PERMEASE PROTEIN"/>
    <property type="match status" value="1"/>
</dbReference>
<comment type="similarity">
    <text evidence="7">Belongs to the TRAP transporter large permease family.</text>
</comment>
<feature type="transmembrane region" description="Helical" evidence="7">
    <location>
        <begin position="312"/>
        <end position="342"/>
    </location>
</feature>
<feature type="transmembrane region" description="Helical" evidence="7">
    <location>
        <begin position="270"/>
        <end position="292"/>
    </location>
</feature>
<dbReference type="RefSeq" id="WP_113287646.1">
    <property type="nucleotide sequence ID" value="NZ_QNTQ01000001.1"/>
</dbReference>
<feature type="transmembrane region" description="Helical" evidence="7">
    <location>
        <begin position="388"/>
        <end position="412"/>
    </location>
</feature>
<feature type="transmembrane region" description="Helical" evidence="7">
    <location>
        <begin position="240"/>
        <end position="258"/>
    </location>
</feature>
<keyword evidence="6 7" id="KW-0472">Membrane</keyword>
<evidence type="ECO:0000256" key="2">
    <source>
        <dbReference type="ARBA" id="ARBA00022475"/>
    </source>
</evidence>
<evidence type="ECO:0000256" key="1">
    <source>
        <dbReference type="ARBA" id="ARBA00004429"/>
    </source>
</evidence>
<keyword evidence="10" id="KW-1185">Reference proteome</keyword>
<evidence type="ECO:0000256" key="3">
    <source>
        <dbReference type="ARBA" id="ARBA00022519"/>
    </source>
</evidence>
<evidence type="ECO:0000256" key="6">
    <source>
        <dbReference type="ARBA" id="ARBA00023136"/>
    </source>
</evidence>
<accession>A0A365UFJ2</accession>
<dbReference type="AlphaFoldDB" id="A0A365UFJ2"/>
<feature type="transmembrane region" description="Helical" evidence="7">
    <location>
        <begin position="47"/>
        <end position="65"/>
    </location>
</feature>
<dbReference type="PIRSF" id="PIRSF006066">
    <property type="entry name" value="HI0050"/>
    <property type="match status" value="1"/>
</dbReference>
<keyword evidence="4 7" id="KW-0812">Transmembrane</keyword>
<keyword evidence="2" id="KW-1003">Cell membrane</keyword>
<feature type="transmembrane region" description="Helical" evidence="7">
    <location>
        <begin position="135"/>
        <end position="162"/>
    </location>
</feature>
<feature type="domain" description="TRAP C4-dicarboxylate transport system permease DctM subunit" evidence="8">
    <location>
        <begin position="8"/>
        <end position="415"/>
    </location>
</feature>
<dbReference type="InterPro" id="IPR004681">
    <property type="entry name" value="TRAP_DctM"/>
</dbReference>
<comment type="subcellular location">
    <subcellularLocation>
        <location evidence="1 7">Cell inner membrane</location>
        <topology evidence="1 7">Multi-pass membrane protein</topology>
    </subcellularLocation>
</comment>